<keyword evidence="2" id="KW-1185">Reference proteome</keyword>
<gene>
    <name evidence="1" type="ORF">F5147DRAFT_694075</name>
</gene>
<organism evidence="1 2">
    <name type="scientific">Suillus discolor</name>
    <dbReference type="NCBI Taxonomy" id="1912936"/>
    <lineage>
        <taxon>Eukaryota</taxon>
        <taxon>Fungi</taxon>
        <taxon>Dikarya</taxon>
        <taxon>Basidiomycota</taxon>
        <taxon>Agaricomycotina</taxon>
        <taxon>Agaricomycetes</taxon>
        <taxon>Agaricomycetidae</taxon>
        <taxon>Boletales</taxon>
        <taxon>Suillineae</taxon>
        <taxon>Suillaceae</taxon>
        <taxon>Suillus</taxon>
    </lineage>
</organism>
<dbReference type="AlphaFoldDB" id="A0A9P7JTW7"/>
<protein>
    <submittedName>
        <fullName evidence="1">Uncharacterized protein</fullName>
    </submittedName>
</protein>
<evidence type="ECO:0000313" key="2">
    <source>
        <dbReference type="Proteomes" id="UP000823399"/>
    </source>
</evidence>
<name>A0A9P7JTW7_9AGAM</name>
<dbReference type="GeneID" id="64699543"/>
<reference evidence="1" key="1">
    <citation type="journal article" date="2020" name="New Phytol.">
        <title>Comparative genomics reveals dynamic genome evolution in host specialist ectomycorrhizal fungi.</title>
        <authorList>
            <person name="Lofgren L.A."/>
            <person name="Nguyen N.H."/>
            <person name="Vilgalys R."/>
            <person name="Ruytinx J."/>
            <person name="Liao H.L."/>
            <person name="Branco S."/>
            <person name="Kuo A."/>
            <person name="LaButti K."/>
            <person name="Lipzen A."/>
            <person name="Andreopoulos W."/>
            <person name="Pangilinan J."/>
            <person name="Riley R."/>
            <person name="Hundley H."/>
            <person name="Na H."/>
            <person name="Barry K."/>
            <person name="Grigoriev I.V."/>
            <person name="Stajich J.E."/>
            <person name="Kennedy P.G."/>
        </authorList>
    </citation>
    <scope>NUCLEOTIDE SEQUENCE</scope>
    <source>
        <strain evidence="1">FC423</strain>
    </source>
</reference>
<comment type="caution">
    <text evidence="1">The sequence shown here is derived from an EMBL/GenBank/DDBJ whole genome shotgun (WGS) entry which is preliminary data.</text>
</comment>
<dbReference type="EMBL" id="JABBWM010000026">
    <property type="protein sequence ID" value="KAG2108633.1"/>
    <property type="molecule type" value="Genomic_DNA"/>
</dbReference>
<dbReference type="Proteomes" id="UP000823399">
    <property type="component" value="Unassembled WGS sequence"/>
</dbReference>
<proteinExistence type="predicted"/>
<sequence length="72" mass="8365">MSFYWSFSCCYVLLVFRSVTAFSRRFLARLTLHVLLVQISIGLPVVCRESRLHRLSPRFLCLPHGPIRLPTS</sequence>
<accession>A0A9P7JTW7</accession>
<dbReference type="RefSeq" id="XP_041293003.1">
    <property type="nucleotide sequence ID" value="XM_041437284.1"/>
</dbReference>
<evidence type="ECO:0000313" key="1">
    <source>
        <dbReference type="EMBL" id="KAG2108633.1"/>
    </source>
</evidence>